<dbReference type="STRING" id="1218506.JF75_17730"/>
<sequence length="83" mass="9427">MICCEAKIGPFFNTVLIVPISSPKKYRVAEKFVKSPLFMEIDQEEIYAAALLQHVKAIDPTVKMKGNIKVRLDEANMKKLAQF</sequence>
<gene>
    <name evidence="1" type="ORF">JF75_17730</name>
</gene>
<dbReference type="RefSeq" id="WP_052726909.1">
    <property type="nucleotide sequence ID" value="NZ_JBHTBO010000003.1"/>
</dbReference>
<comment type="caution">
    <text evidence="1">The sequence shown here is derived from an EMBL/GenBank/DDBJ whole genome shotgun (WGS) entry which is preliminary data.</text>
</comment>
<protein>
    <submittedName>
        <fullName evidence="1">Uncharacterized protein</fullName>
    </submittedName>
</protein>
<dbReference type="PATRIC" id="fig|1218506.3.peg.1865"/>
<accession>A0A0F4L9R2</accession>
<dbReference type="Proteomes" id="UP000033612">
    <property type="component" value="Unassembled WGS sequence"/>
</dbReference>
<dbReference type="AlphaFoldDB" id="A0A0F4L9R2"/>
<reference evidence="1 2" key="1">
    <citation type="submission" date="2015-01" db="EMBL/GenBank/DDBJ databases">
        <title>Comparative genomics of the lactic acid bacteria isolated from the honey bee gut.</title>
        <authorList>
            <person name="Ellegaard K.M."/>
            <person name="Tamarit D."/>
            <person name="Javelind E."/>
            <person name="Olofsson T."/>
            <person name="Andersson S.G."/>
            <person name="Vasquez A."/>
        </authorList>
    </citation>
    <scope>NUCLEOTIDE SEQUENCE [LARGE SCALE GENOMIC DNA]</scope>
    <source>
        <strain evidence="1 2">Hma2</strain>
    </source>
</reference>
<keyword evidence="2" id="KW-1185">Reference proteome</keyword>
<proteinExistence type="predicted"/>
<dbReference type="EMBL" id="JXLH01000024">
    <property type="protein sequence ID" value="KJY55572.1"/>
    <property type="molecule type" value="Genomic_DNA"/>
</dbReference>
<dbReference type="HOGENOM" id="CLU_2538325_0_0_9"/>
<evidence type="ECO:0000313" key="2">
    <source>
        <dbReference type="Proteomes" id="UP000033612"/>
    </source>
</evidence>
<dbReference type="OrthoDB" id="9808744at2"/>
<organism evidence="1 2">
    <name type="scientific">Lactobacillus kimbladii</name>
    <dbReference type="NCBI Taxonomy" id="1218506"/>
    <lineage>
        <taxon>Bacteria</taxon>
        <taxon>Bacillati</taxon>
        <taxon>Bacillota</taxon>
        <taxon>Bacilli</taxon>
        <taxon>Lactobacillales</taxon>
        <taxon>Lactobacillaceae</taxon>
        <taxon>Lactobacillus</taxon>
    </lineage>
</organism>
<evidence type="ECO:0000313" key="1">
    <source>
        <dbReference type="EMBL" id="KJY55572.1"/>
    </source>
</evidence>
<name>A0A0F4L9R2_9LACO</name>